<sequence>MYKEASQNLKIHILNNSIDKMDAKSIKEEKAEVEIWQYIFGFTPVAVVKCAIELEIADAIESHGGAVSLPDLASAVCCSPSALGRIMRPAPRCCPVAQAAGQRLTRRGLGLQGRARGGFLGLRVPESGPEQAVRRWDSEPRHAGHFRDHRPVRRVGAHDRSDDECVHVLTKCREAVPKETGKVIIAEAVIVEGEEDKYSDVKLALDMVMMAHTEKGKERTLEEWDCVIKRAGFSSYTVKHIGSIFSIIVACP</sequence>
<gene>
    <name evidence="8" type="ORF">SASPL_124643</name>
</gene>
<comment type="similarity">
    <text evidence="5">Belongs to the class I-like SAM-binding methyltransferase superfamily. Cation-independent O-methyltransferase family. COMT subfamily.</text>
</comment>
<keyword evidence="3" id="KW-0949">S-adenosyl-L-methionine</keyword>
<dbReference type="InterPro" id="IPR001077">
    <property type="entry name" value="COMT_C"/>
</dbReference>
<dbReference type="EMBL" id="PNBA02000009">
    <property type="protein sequence ID" value="KAG6411986.1"/>
    <property type="molecule type" value="Genomic_DNA"/>
</dbReference>
<dbReference type="Gene3D" id="1.10.10.10">
    <property type="entry name" value="Winged helix-like DNA-binding domain superfamily/Winged helix DNA-binding domain"/>
    <property type="match status" value="1"/>
</dbReference>
<evidence type="ECO:0000256" key="5">
    <source>
        <dbReference type="ARBA" id="ARBA00034481"/>
    </source>
</evidence>
<dbReference type="InterPro" id="IPR029063">
    <property type="entry name" value="SAM-dependent_MTases_sf"/>
</dbReference>
<reference evidence="8" key="2">
    <citation type="submission" date="2020-08" db="EMBL/GenBank/DDBJ databases">
        <title>Plant Genome Project.</title>
        <authorList>
            <person name="Zhang R.-G."/>
        </authorList>
    </citation>
    <scope>NUCLEOTIDE SEQUENCE</scope>
    <source>
        <strain evidence="8">Huo1</strain>
        <tissue evidence="8">Leaf</tissue>
    </source>
</reference>
<accession>A0A8X8ZPD5</accession>
<evidence type="ECO:0000256" key="4">
    <source>
        <dbReference type="ARBA" id="ARBA00034479"/>
    </source>
</evidence>
<dbReference type="GO" id="GO:0032259">
    <property type="term" value="P:methylation"/>
    <property type="evidence" value="ECO:0007669"/>
    <property type="project" value="UniProtKB-KW"/>
</dbReference>
<feature type="domain" description="O-methyltransferase dimerisation" evidence="7">
    <location>
        <begin position="36"/>
        <end position="88"/>
    </location>
</feature>
<dbReference type="Pfam" id="PF08100">
    <property type="entry name" value="Dimerisation"/>
    <property type="match status" value="1"/>
</dbReference>
<dbReference type="Gene3D" id="3.40.50.150">
    <property type="entry name" value="Vaccinia Virus protein VP39"/>
    <property type="match status" value="1"/>
</dbReference>
<dbReference type="InterPro" id="IPR012967">
    <property type="entry name" value="COMT_dimerisation"/>
</dbReference>
<protein>
    <recommendedName>
        <fullName evidence="10">O-methyltransferase domain-containing protein</fullName>
    </recommendedName>
</protein>
<name>A0A8X8ZPD5_SALSN</name>
<dbReference type="PANTHER" id="PTHR11746">
    <property type="entry name" value="O-METHYLTRANSFERASE"/>
    <property type="match status" value="1"/>
</dbReference>
<evidence type="ECO:0000256" key="1">
    <source>
        <dbReference type="ARBA" id="ARBA00022603"/>
    </source>
</evidence>
<keyword evidence="2" id="KW-0808">Transferase</keyword>
<evidence type="ECO:0000313" key="9">
    <source>
        <dbReference type="Proteomes" id="UP000298416"/>
    </source>
</evidence>
<comment type="caution">
    <text evidence="8">The sequence shown here is derived from an EMBL/GenBank/DDBJ whole genome shotgun (WGS) entry which is preliminary data.</text>
</comment>
<dbReference type="SUPFAM" id="SSF53335">
    <property type="entry name" value="S-adenosyl-L-methionine-dependent methyltransferases"/>
    <property type="match status" value="1"/>
</dbReference>
<feature type="domain" description="O-methyltransferase C-terminal" evidence="6">
    <location>
        <begin position="157"/>
        <end position="234"/>
    </location>
</feature>
<dbReference type="PROSITE" id="PS51683">
    <property type="entry name" value="SAM_OMT_II"/>
    <property type="match status" value="1"/>
</dbReference>
<dbReference type="GO" id="GO:0008171">
    <property type="term" value="F:O-methyltransferase activity"/>
    <property type="evidence" value="ECO:0007669"/>
    <property type="project" value="InterPro"/>
</dbReference>
<dbReference type="Proteomes" id="UP000298416">
    <property type="component" value="Unassembled WGS sequence"/>
</dbReference>
<keyword evidence="9" id="KW-1185">Reference proteome</keyword>
<keyword evidence="1" id="KW-0489">Methyltransferase</keyword>
<dbReference type="InterPro" id="IPR036390">
    <property type="entry name" value="WH_DNA-bd_sf"/>
</dbReference>
<evidence type="ECO:0008006" key="10">
    <source>
        <dbReference type="Google" id="ProtNLM"/>
    </source>
</evidence>
<dbReference type="GO" id="GO:0046983">
    <property type="term" value="F:protein dimerization activity"/>
    <property type="evidence" value="ECO:0007669"/>
    <property type="project" value="InterPro"/>
</dbReference>
<dbReference type="InterPro" id="IPR036388">
    <property type="entry name" value="WH-like_DNA-bd_sf"/>
</dbReference>
<evidence type="ECO:0000259" key="6">
    <source>
        <dbReference type="Pfam" id="PF00891"/>
    </source>
</evidence>
<proteinExistence type="inferred from homology"/>
<dbReference type="AlphaFoldDB" id="A0A8X8ZPD5"/>
<organism evidence="8">
    <name type="scientific">Salvia splendens</name>
    <name type="common">Scarlet sage</name>
    <dbReference type="NCBI Taxonomy" id="180675"/>
    <lineage>
        <taxon>Eukaryota</taxon>
        <taxon>Viridiplantae</taxon>
        <taxon>Streptophyta</taxon>
        <taxon>Embryophyta</taxon>
        <taxon>Tracheophyta</taxon>
        <taxon>Spermatophyta</taxon>
        <taxon>Magnoliopsida</taxon>
        <taxon>eudicotyledons</taxon>
        <taxon>Gunneridae</taxon>
        <taxon>Pentapetalae</taxon>
        <taxon>asterids</taxon>
        <taxon>lamiids</taxon>
        <taxon>Lamiales</taxon>
        <taxon>Lamiaceae</taxon>
        <taxon>Nepetoideae</taxon>
        <taxon>Mentheae</taxon>
        <taxon>Salviinae</taxon>
        <taxon>Salvia</taxon>
        <taxon>Salvia subgen. Calosphace</taxon>
        <taxon>core Calosphace</taxon>
    </lineage>
</organism>
<evidence type="ECO:0000256" key="3">
    <source>
        <dbReference type="ARBA" id="ARBA00022691"/>
    </source>
</evidence>
<evidence type="ECO:0000259" key="7">
    <source>
        <dbReference type="Pfam" id="PF08100"/>
    </source>
</evidence>
<evidence type="ECO:0000313" key="8">
    <source>
        <dbReference type="EMBL" id="KAG6411986.1"/>
    </source>
</evidence>
<dbReference type="Pfam" id="PF00891">
    <property type="entry name" value="Methyltransf_2"/>
    <property type="match status" value="1"/>
</dbReference>
<comment type="pathway">
    <text evidence="4">Flavonoid metabolism.</text>
</comment>
<dbReference type="SUPFAM" id="SSF46785">
    <property type="entry name" value="Winged helix' DNA-binding domain"/>
    <property type="match status" value="1"/>
</dbReference>
<evidence type="ECO:0000256" key="2">
    <source>
        <dbReference type="ARBA" id="ARBA00022679"/>
    </source>
</evidence>
<reference evidence="8" key="1">
    <citation type="submission" date="2018-01" db="EMBL/GenBank/DDBJ databases">
        <authorList>
            <person name="Mao J.F."/>
        </authorList>
    </citation>
    <scope>NUCLEOTIDE SEQUENCE</scope>
    <source>
        <strain evidence="8">Huo1</strain>
        <tissue evidence="8">Leaf</tissue>
    </source>
</reference>
<dbReference type="InterPro" id="IPR016461">
    <property type="entry name" value="COMT-like"/>
</dbReference>